<evidence type="ECO:0000256" key="1">
    <source>
        <dbReference type="SAM" id="Coils"/>
    </source>
</evidence>
<keyword evidence="3" id="KW-1185">Reference proteome</keyword>
<reference evidence="2 3" key="1">
    <citation type="journal article" date="2020" name="ISME J.">
        <title>Comparative genomics reveals insights into cyanobacterial evolution and habitat adaptation.</title>
        <authorList>
            <person name="Chen M.Y."/>
            <person name="Teng W.K."/>
            <person name="Zhao L."/>
            <person name="Hu C.X."/>
            <person name="Zhou Y.K."/>
            <person name="Han B.P."/>
            <person name="Song L.R."/>
            <person name="Shu W.S."/>
        </authorList>
    </citation>
    <scope>NUCLEOTIDE SEQUENCE [LARGE SCALE GENOMIC DNA]</scope>
    <source>
        <strain evidence="2 3">FACHB-838</strain>
    </source>
</reference>
<name>A0ABR8E291_9NOSO</name>
<feature type="coiled-coil region" evidence="1">
    <location>
        <begin position="304"/>
        <end position="331"/>
    </location>
</feature>
<proteinExistence type="predicted"/>
<comment type="caution">
    <text evidence="2">The sequence shown here is derived from an EMBL/GenBank/DDBJ whole genome shotgun (WGS) entry which is preliminary data.</text>
</comment>
<organism evidence="2 3">
    <name type="scientific">Nostoc flagelliforme FACHB-838</name>
    <dbReference type="NCBI Taxonomy" id="2692904"/>
    <lineage>
        <taxon>Bacteria</taxon>
        <taxon>Bacillati</taxon>
        <taxon>Cyanobacteriota</taxon>
        <taxon>Cyanophyceae</taxon>
        <taxon>Nostocales</taxon>
        <taxon>Nostocaceae</taxon>
        <taxon>Nostoc</taxon>
    </lineage>
</organism>
<keyword evidence="1" id="KW-0175">Coiled coil</keyword>
<protein>
    <submittedName>
        <fullName evidence="2">Uncharacterized protein</fullName>
    </submittedName>
</protein>
<evidence type="ECO:0000313" key="3">
    <source>
        <dbReference type="Proteomes" id="UP000623440"/>
    </source>
</evidence>
<dbReference type="EMBL" id="JACJSI010000184">
    <property type="protein sequence ID" value="MBD2534675.1"/>
    <property type="molecule type" value="Genomic_DNA"/>
</dbReference>
<dbReference type="RefSeq" id="WP_190945411.1">
    <property type="nucleotide sequence ID" value="NZ_JACJSI010000184.1"/>
</dbReference>
<sequence>MTKQQNYQEAVKIYILQLRNLYIVPEKLAQSKSVTRAAATIPSELLVERVEQIVESSQTVGEMTTTYLECSDQAQREASEIRILAQAIASLELVKDLLERAEAEEEGSSVEVTRSGMRGSEFNNSIKNLINLLETPIEAGISSALMQNAQVRSDKQRPNDVKQAKADLEEEVESSLSAICEQTSAVGWKAATNLVLMDAAALRQGLEFVSKDAAHLIDEIMVGVGSLILRLVKAAIRLLAQVYNWIQSLLGKEIEIEARQQVGKWLEDLKQEQPTGKFAEGFFGQLVIKIYNPNAIQEDIKTWVAATQVEVDRLNQAAEIVENLAKKHEVRAKQIDRILTIIAFVKKIPAIKTPQGQVITAAVLLGVLVYTLSSGYDHIRDGQIVLNERFSFGIPNRIIGVHEVVQQALEIVKPPTSITTAN</sequence>
<dbReference type="Proteomes" id="UP000623440">
    <property type="component" value="Unassembled WGS sequence"/>
</dbReference>
<evidence type="ECO:0000313" key="2">
    <source>
        <dbReference type="EMBL" id="MBD2534675.1"/>
    </source>
</evidence>
<accession>A0ABR8E291</accession>
<gene>
    <name evidence="2" type="ORF">H6G97_36455</name>
</gene>